<feature type="compositionally biased region" description="Basic and acidic residues" evidence="1">
    <location>
        <begin position="602"/>
        <end position="616"/>
    </location>
</feature>
<dbReference type="Proteomes" id="UP001551584">
    <property type="component" value="Unassembled WGS sequence"/>
</dbReference>
<feature type="region of interest" description="Disordered" evidence="1">
    <location>
        <begin position="345"/>
        <end position="616"/>
    </location>
</feature>
<keyword evidence="3" id="KW-1185">Reference proteome</keyword>
<name>A0ABV3EUT7_9ACTN</name>
<dbReference type="Gene3D" id="1.20.1260.20">
    <property type="entry name" value="PPE superfamily"/>
    <property type="match status" value="1"/>
</dbReference>
<feature type="compositionally biased region" description="Polar residues" evidence="1">
    <location>
        <begin position="351"/>
        <end position="364"/>
    </location>
</feature>
<gene>
    <name evidence="2" type="ORF">AB0D95_22370</name>
</gene>
<evidence type="ECO:0000313" key="3">
    <source>
        <dbReference type="Proteomes" id="UP001551584"/>
    </source>
</evidence>
<comment type="caution">
    <text evidence="2">The sequence shown here is derived from an EMBL/GenBank/DDBJ whole genome shotgun (WGS) entry which is preliminary data.</text>
</comment>
<feature type="compositionally biased region" description="Gly residues" evidence="1">
    <location>
        <begin position="367"/>
        <end position="378"/>
    </location>
</feature>
<organism evidence="2 3">
    <name type="scientific">Streptomyces chilikensis</name>
    <dbReference type="NCBI Taxonomy" id="1194079"/>
    <lineage>
        <taxon>Bacteria</taxon>
        <taxon>Bacillati</taxon>
        <taxon>Actinomycetota</taxon>
        <taxon>Actinomycetes</taxon>
        <taxon>Kitasatosporales</taxon>
        <taxon>Streptomycetaceae</taxon>
        <taxon>Streptomyces</taxon>
    </lineage>
</organism>
<dbReference type="InterPro" id="IPR038332">
    <property type="entry name" value="PPE_sf"/>
</dbReference>
<reference evidence="2 3" key="1">
    <citation type="submission" date="2024-06" db="EMBL/GenBank/DDBJ databases">
        <title>The Natural Products Discovery Center: Release of the First 8490 Sequenced Strains for Exploring Actinobacteria Biosynthetic Diversity.</title>
        <authorList>
            <person name="Kalkreuter E."/>
            <person name="Kautsar S.A."/>
            <person name="Yang D."/>
            <person name="Bader C.D."/>
            <person name="Teijaro C.N."/>
            <person name="Fluegel L."/>
            <person name="Davis C.M."/>
            <person name="Simpson J.R."/>
            <person name="Lauterbach L."/>
            <person name="Steele A.D."/>
            <person name="Gui C."/>
            <person name="Meng S."/>
            <person name="Li G."/>
            <person name="Viehrig K."/>
            <person name="Ye F."/>
            <person name="Su P."/>
            <person name="Kiefer A.F."/>
            <person name="Nichols A."/>
            <person name="Cepeda A.J."/>
            <person name="Yan W."/>
            <person name="Fan B."/>
            <person name="Jiang Y."/>
            <person name="Adhikari A."/>
            <person name="Zheng C.-J."/>
            <person name="Schuster L."/>
            <person name="Cowan T.M."/>
            <person name="Smanski M.J."/>
            <person name="Chevrette M.G."/>
            <person name="De Carvalho L.P.S."/>
            <person name="Shen B."/>
        </authorList>
    </citation>
    <scope>NUCLEOTIDE SEQUENCE [LARGE SCALE GENOMIC DNA]</scope>
    <source>
        <strain evidence="2 3">NPDC048117</strain>
    </source>
</reference>
<accession>A0ABV3EUT7</accession>
<feature type="compositionally biased region" description="Low complexity" evidence="1">
    <location>
        <begin position="517"/>
        <end position="531"/>
    </location>
</feature>
<dbReference type="EMBL" id="JBEZNA010000061">
    <property type="protein sequence ID" value="MEU9579982.1"/>
    <property type="molecule type" value="Genomic_DNA"/>
</dbReference>
<feature type="region of interest" description="Disordered" evidence="1">
    <location>
        <begin position="242"/>
        <end position="265"/>
    </location>
</feature>
<protein>
    <submittedName>
        <fullName evidence="2">Uncharacterized protein</fullName>
    </submittedName>
</protein>
<proteinExistence type="predicted"/>
<dbReference type="RefSeq" id="WP_359275344.1">
    <property type="nucleotide sequence ID" value="NZ_JBEZNA010000061.1"/>
</dbReference>
<evidence type="ECO:0000313" key="2">
    <source>
        <dbReference type="EMBL" id="MEU9579982.1"/>
    </source>
</evidence>
<sequence>MSGHSDQYYENLIKDDLRQVKENAKVINIVNAIEQKFEGFLGGGGRFFGRTSFEGHRLNDMIDMVEPTNPEQVEEVGTSLMKAGEAITKAAELLDKDILAVDWEGESGEAFRIWSTNLVKKAEALADYSKVVGKQITLAGSGLASVRKSMPPRDLREEPKTVAQIPAAKRVDSNEEYVAAVKAEKHRQEAINQMIRLSSFYAVSEETLAAQEPPTFDPMPKVGVPEPMPVQPFQGAGNPPMAGQAGFGGDTSVAGTRTSGAEASMAAGRVDGTAAGSAPQIHPDTDASMQIDSVAPVVPQETTRPVTVAPAPAPNTGPVVTGPPVPPLVGGVKPVTTAGGRVVSGTGGVNARQTPVSAQGQVPRSVTGGGGTAVGQGAGRNPMHPVGPTGQQPTATGRAGGGARGALGPVGPTGQHGTAGRTGGVNGRSTTGPLGPTGQQAASGRAGSGRGSMGPMGQAQPVTGRQTGGRGPVPVAGGMPASQGVVGGTARGAAPQSNQTIRPVRSGVTANGGVVGGRPATPGGPNGPNGASVPRGTVIGGDAGPARGAGEQPGRRGVVGVPSTPATGASGARTGQGTGRPQSAPGGVTGTPRETNSRRTRRSSDGDRREAPPAAD</sequence>
<evidence type="ECO:0000256" key="1">
    <source>
        <dbReference type="SAM" id="MobiDB-lite"/>
    </source>
</evidence>